<dbReference type="PROSITE" id="PS51273">
    <property type="entry name" value="GATASE_TYPE_1"/>
    <property type="match status" value="1"/>
</dbReference>
<sequence>MQTDKTEIKAAIIDLYQDYPNQGMRSFQDLLKQYRTQHNVNLTYQIFDLRGKNEVPDLSFDLYISSGGPGSPLDSEGSEWERLYWNLIDAIDGHNQSNATNKKHVLFVCHSFQLMCRRLKLGDVNMRHSESFGIFPTHQTEAGLNDPLLEGLADPFFIVDSREWQVINPDEQRFAETGSQLLALEKERPHVPRPRAMMAIRFNDYFFGTQFHPEADPEGMKIHFADEEKKQLIIAEYGQARYDDMLQGLAHPEKIVLTHKTIIPKFIQQALQSLQEV</sequence>
<dbReference type="RefSeq" id="WP_121196724.1">
    <property type="nucleotide sequence ID" value="NZ_RBKU01000001.1"/>
</dbReference>
<accession>A0A495IVX5</accession>
<keyword evidence="3" id="KW-1185">Reference proteome</keyword>
<reference evidence="2 3" key="1">
    <citation type="submission" date="2018-10" db="EMBL/GenBank/DDBJ databases">
        <title>Genomic Encyclopedia of Archaeal and Bacterial Type Strains, Phase II (KMG-II): from individual species to whole genera.</title>
        <authorList>
            <person name="Goeker M."/>
        </authorList>
    </citation>
    <scope>NUCLEOTIDE SEQUENCE [LARGE SCALE GENOMIC DNA]</scope>
    <source>
        <strain evidence="2 3">DSM 18602</strain>
    </source>
</reference>
<dbReference type="Pfam" id="PF00117">
    <property type="entry name" value="GATase"/>
    <property type="match status" value="1"/>
</dbReference>
<name>A0A495IVX5_9SPHI</name>
<feature type="domain" description="Glutamine amidotransferase" evidence="1">
    <location>
        <begin position="26"/>
        <end position="223"/>
    </location>
</feature>
<dbReference type="InterPro" id="IPR017926">
    <property type="entry name" value="GATASE"/>
</dbReference>
<keyword evidence="2" id="KW-0315">Glutamine amidotransferase</keyword>
<dbReference type="SUPFAM" id="SSF52317">
    <property type="entry name" value="Class I glutamine amidotransferase-like"/>
    <property type="match status" value="1"/>
</dbReference>
<dbReference type="AlphaFoldDB" id="A0A495IVX5"/>
<dbReference type="OrthoDB" id="639921at2"/>
<dbReference type="GO" id="GO:0016740">
    <property type="term" value="F:transferase activity"/>
    <property type="evidence" value="ECO:0007669"/>
    <property type="project" value="UniProtKB-KW"/>
</dbReference>
<protein>
    <submittedName>
        <fullName evidence="2">GMP synthase-like glutamine amidotransferase</fullName>
    </submittedName>
</protein>
<dbReference type="EMBL" id="RBKU01000001">
    <property type="protein sequence ID" value="RKR80905.1"/>
    <property type="molecule type" value="Genomic_DNA"/>
</dbReference>
<dbReference type="Proteomes" id="UP000268007">
    <property type="component" value="Unassembled WGS sequence"/>
</dbReference>
<evidence type="ECO:0000313" key="3">
    <source>
        <dbReference type="Proteomes" id="UP000268007"/>
    </source>
</evidence>
<keyword evidence="2" id="KW-0808">Transferase</keyword>
<dbReference type="Gene3D" id="3.40.50.880">
    <property type="match status" value="1"/>
</dbReference>
<organism evidence="2 3">
    <name type="scientific">Mucilaginibacter gracilis</name>
    <dbReference type="NCBI Taxonomy" id="423350"/>
    <lineage>
        <taxon>Bacteria</taxon>
        <taxon>Pseudomonadati</taxon>
        <taxon>Bacteroidota</taxon>
        <taxon>Sphingobacteriia</taxon>
        <taxon>Sphingobacteriales</taxon>
        <taxon>Sphingobacteriaceae</taxon>
        <taxon>Mucilaginibacter</taxon>
    </lineage>
</organism>
<evidence type="ECO:0000313" key="2">
    <source>
        <dbReference type="EMBL" id="RKR80905.1"/>
    </source>
</evidence>
<comment type="caution">
    <text evidence="2">The sequence shown here is derived from an EMBL/GenBank/DDBJ whole genome shotgun (WGS) entry which is preliminary data.</text>
</comment>
<gene>
    <name evidence="2" type="ORF">BDD43_1042</name>
</gene>
<proteinExistence type="predicted"/>
<evidence type="ECO:0000259" key="1">
    <source>
        <dbReference type="Pfam" id="PF00117"/>
    </source>
</evidence>
<dbReference type="InterPro" id="IPR029062">
    <property type="entry name" value="Class_I_gatase-like"/>
</dbReference>